<sequence length="184" mass="20761">MKDHSQINVTPLAVPVRFVTVIIIVMLIVLGSYLYCNYAVAAPPVQPEPAVNEPDNYAHVIVYRVDEDNSPVSNKVVSIFINNQYHTSILPHNRAVELILCPGIGTLDIAIGQLDKHRFGRSENMPAITPTLQAGKRYFYRIMLNKLERISAHWVSEKEADNALFNQKPQLLRLFSVGNEHCLK</sequence>
<keyword evidence="1" id="KW-1133">Transmembrane helix</keyword>
<accession>A0ABU9MQ23</accession>
<comment type="caution">
    <text evidence="2">The sequence shown here is derived from an EMBL/GenBank/DDBJ whole genome shotgun (WGS) entry which is preliminary data.</text>
</comment>
<evidence type="ECO:0000313" key="2">
    <source>
        <dbReference type="EMBL" id="MEL7698063.1"/>
    </source>
</evidence>
<gene>
    <name evidence="2" type="ORF">AABB92_20695</name>
</gene>
<protein>
    <submittedName>
        <fullName evidence="2">Uncharacterized protein</fullName>
    </submittedName>
</protein>
<name>A0ABU9MQ23_9GAMM</name>
<evidence type="ECO:0000313" key="3">
    <source>
        <dbReference type="Proteomes" id="UP001468095"/>
    </source>
</evidence>
<dbReference type="RefSeq" id="WP_152659113.1">
    <property type="nucleotide sequence ID" value="NZ_JBCGBG010000008.1"/>
</dbReference>
<reference evidence="2 3" key="1">
    <citation type="submission" date="2024-04" db="EMBL/GenBank/DDBJ databases">
        <authorList>
            <person name="Suleimanova A.D."/>
            <person name="Pudova D.S."/>
            <person name="Shagimardanova E.I."/>
            <person name="Sharipova M.R."/>
        </authorList>
    </citation>
    <scope>NUCLEOTIDE SEQUENCE [LARGE SCALE GENOMIC DNA]</scope>
    <source>
        <strain evidence="2 3">3.1</strain>
    </source>
</reference>
<proteinExistence type="predicted"/>
<keyword evidence="1" id="KW-0812">Transmembrane</keyword>
<organism evidence="2 3">
    <name type="scientific">Pantoea brenneri</name>
    <dbReference type="NCBI Taxonomy" id="472694"/>
    <lineage>
        <taxon>Bacteria</taxon>
        <taxon>Pseudomonadati</taxon>
        <taxon>Pseudomonadota</taxon>
        <taxon>Gammaproteobacteria</taxon>
        <taxon>Enterobacterales</taxon>
        <taxon>Erwiniaceae</taxon>
        <taxon>Pantoea</taxon>
    </lineage>
</organism>
<feature type="transmembrane region" description="Helical" evidence="1">
    <location>
        <begin position="12"/>
        <end position="35"/>
    </location>
</feature>
<keyword evidence="1" id="KW-0472">Membrane</keyword>
<dbReference type="Proteomes" id="UP001468095">
    <property type="component" value="Unassembled WGS sequence"/>
</dbReference>
<evidence type="ECO:0000256" key="1">
    <source>
        <dbReference type="SAM" id="Phobius"/>
    </source>
</evidence>
<keyword evidence="3" id="KW-1185">Reference proteome</keyword>
<dbReference type="EMBL" id="JBCGBG010000008">
    <property type="protein sequence ID" value="MEL7698063.1"/>
    <property type="molecule type" value="Genomic_DNA"/>
</dbReference>